<comment type="caution">
    <text evidence="2">The sequence shown here is derived from an EMBL/GenBank/DDBJ whole genome shotgun (WGS) entry which is preliminary data.</text>
</comment>
<feature type="region of interest" description="Disordered" evidence="1">
    <location>
        <begin position="1"/>
        <end position="46"/>
    </location>
</feature>
<protein>
    <submittedName>
        <fullName evidence="2">Uncharacterized protein</fullName>
    </submittedName>
</protein>
<evidence type="ECO:0000313" key="2">
    <source>
        <dbReference type="EMBL" id="GAA2522206.1"/>
    </source>
</evidence>
<reference evidence="3" key="1">
    <citation type="journal article" date="2019" name="Int. J. Syst. Evol. Microbiol.">
        <title>The Global Catalogue of Microorganisms (GCM) 10K type strain sequencing project: providing services to taxonomists for standard genome sequencing and annotation.</title>
        <authorList>
            <consortium name="The Broad Institute Genomics Platform"/>
            <consortium name="The Broad Institute Genome Sequencing Center for Infectious Disease"/>
            <person name="Wu L."/>
            <person name="Ma J."/>
        </authorList>
    </citation>
    <scope>NUCLEOTIDE SEQUENCE [LARGE SCALE GENOMIC DNA]</scope>
    <source>
        <strain evidence="3">JCM 3367</strain>
    </source>
</reference>
<sequence>MPEMKKADTAAITVPMSASDTMVSTRVKPSSGLAEREESTRAPPTVARPLWSASYATYRRDAPASEGTN</sequence>
<name>A0ABP6ASH0_9ACTN</name>
<feature type="compositionally biased region" description="Polar residues" evidence="1">
    <location>
        <begin position="16"/>
        <end position="28"/>
    </location>
</feature>
<keyword evidence="3" id="KW-1185">Reference proteome</keyword>
<gene>
    <name evidence="2" type="ORF">GCM10010201_20230</name>
</gene>
<accession>A0ABP6ASH0</accession>
<evidence type="ECO:0000256" key="1">
    <source>
        <dbReference type="SAM" id="MobiDB-lite"/>
    </source>
</evidence>
<dbReference type="Proteomes" id="UP001499978">
    <property type="component" value="Unassembled WGS sequence"/>
</dbReference>
<dbReference type="EMBL" id="BAAARY010000007">
    <property type="protein sequence ID" value="GAA2522206.1"/>
    <property type="molecule type" value="Genomic_DNA"/>
</dbReference>
<organism evidence="2 3">
    <name type="scientific">Pilimelia columellifera subsp. columellifera</name>
    <dbReference type="NCBI Taxonomy" id="706583"/>
    <lineage>
        <taxon>Bacteria</taxon>
        <taxon>Bacillati</taxon>
        <taxon>Actinomycetota</taxon>
        <taxon>Actinomycetes</taxon>
        <taxon>Micromonosporales</taxon>
        <taxon>Micromonosporaceae</taxon>
        <taxon>Pilimelia</taxon>
    </lineage>
</organism>
<proteinExistence type="predicted"/>
<evidence type="ECO:0000313" key="3">
    <source>
        <dbReference type="Proteomes" id="UP001499978"/>
    </source>
</evidence>